<organism evidence="2 3">
    <name type="scientific">Candidatus Protofrankia datiscae</name>
    <dbReference type="NCBI Taxonomy" id="2716812"/>
    <lineage>
        <taxon>Bacteria</taxon>
        <taxon>Bacillati</taxon>
        <taxon>Actinomycetota</taxon>
        <taxon>Actinomycetes</taxon>
        <taxon>Frankiales</taxon>
        <taxon>Frankiaceae</taxon>
        <taxon>Protofrankia</taxon>
    </lineage>
</organism>
<evidence type="ECO:0000256" key="1">
    <source>
        <dbReference type="SAM" id="MobiDB-lite"/>
    </source>
</evidence>
<dbReference type="HOGENOM" id="CLU_1719671_0_0_11"/>
<keyword evidence="3" id="KW-1185">Reference proteome</keyword>
<dbReference type="KEGG" id="fsy:FsymDg_4300"/>
<evidence type="ECO:0000313" key="3">
    <source>
        <dbReference type="Proteomes" id="UP000001549"/>
    </source>
</evidence>
<dbReference type="EMBL" id="CP002801">
    <property type="protein sequence ID" value="AEH11557.1"/>
    <property type="molecule type" value="Genomic_DNA"/>
</dbReference>
<protein>
    <submittedName>
        <fullName evidence="2">Uncharacterized protein</fullName>
    </submittedName>
</protein>
<gene>
    <name evidence="2" type="ordered locus">FsymDg_4300</name>
</gene>
<dbReference type="Proteomes" id="UP000001549">
    <property type="component" value="Chromosome"/>
</dbReference>
<feature type="compositionally biased region" description="Low complexity" evidence="1">
    <location>
        <begin position="83"/>
        <end position="106"/>
    </location>
</feature>
<feature type="compositionally biased region" description="Low complexity" evidence="1">
    <location>
        <begin position="37"/>
        <end position="56"/>
    </location>
</feature>
<feature type="region of interest" description="Disordered" evidence="1">
    <location>
        <begin position="37"/>
        <end position="121"/>
    </location>
</feature>
<reference evidence="2 3" key="1">
    <citation type="submission" date="2011-05" db="EMBL/GenBank/DDBJ databases">
        <title>Complete sequence of chromosome of Frankia symbiont of Datisca glomerata.</title>
        <authorList>
            <consortium name="US DOE Joint Genome Institute"/>
            <person name="Lucas S."/>
            <person name="Han J."/>
            <person name="Lapidus A."/>
            <person name="Cheng J.-F."/>
            <person name="Goodwin L."/>
            <person name="Pitluck S."/>
            <person name="Peters L."/>
            <person name="Mikhailova N."/>
            <person name="Chertkov O."/>
            <person name="Teshima H."/>
            <person name="Han C."/>
            <person name="Tapia R."/>
            <person name="Land M."/>
            <person name="Hauser L."/>
            <person name="Kyrpides N."/>
            <person name="Ivanova N."/>
            <person name="Pagani I."/>
            <person name="Berry A."/>
            <person name="Pawlowski K."/>
            <person name="Persson T."/>
            <person name="Vanden Heuvel B."/>
            <person name="Benson D."/>
            <person name="Woyke T."/>
        </authorList>
    </citation>
    <scope>NUCLEOTIDE SEQUENCE [LARGE SCALE GENOMIC DNA]</scope>
    <source>
        <strain evidence="3">4085684</strain>
    </source>
</reference>
<name>F8AYI9_9ACTN</name>
<proteinExistence type="predicted"/>
<accession>F8AYI9</accession>
<sequence>MAAADGTHDEPSVPWLPSSWLPPLEALFVGPARALATSGPRAASAPGSSTATATSTVSPEIVHDRRRPWFASPMARARPHMTAGSPEESPAAASAAMSAAPAARPRQTAVAETARTTPVNVPRTRNVESVSMVAEPASVIPEACCASMLPDS</sequence>
<evidence type="ECO:0000313" key="2">
    <source>
        <dbReference type="EMBL" id="AEH11557.1"/>
    </source>
</evidence>
<dbReference type="AlphaFoldDB" id="F8AYI9"/>